<protein>
    <submittedName>
        <fullName evidence="1">Uncharacterized protein</fullName>
    </submittedName>
</protein>
<name>A0A1V9H913_9XANT</name>
<reference evidence="1 2" key="1">
    <citation type="journal article" date="2016" name="Plant Pathol.">
        <title>Genetic characterization of strains named as Xanthomonas axonopodis pv. dieffenbachiae leads to a taxonomic revision of the X. axonopodis species complex.</title>
        <authorList>
            <person name="Constantin E.C."/>
            <person name="Cleenwerck I."/>
            <person name="Maes M."/>
            <person name="Baeyen S."/>
            <person name="Van Malderghem C."/>
            <person name="De Vos P."/>
            <person name="Cottyn B."/>
        </authorList>
    </citation>
    <scope>NUCLEOTIDE SEQUENCE [LARGE SCALE GENOMIC DNA]</scope>
    <source>
        <strain evidence="1 2">LMG 25940</strain>
    </source>
</reference>
<evidence type="ECO:0000313" key="1">
    <source>
        <dbReference type="EMBL" id="OQP79379.1"/>
    </source>
</evidence>
<sequence length="92" mass="9866">MVALGQLIGLVERAPIHLAAHRFDAAPFARIFGNSGIPVVGEALRLLWAVGAAQGALLAGSDRPGNSGRTSAQQQHKREWVTEFQHVCILDK</sequence>
<dbReference type="Proteomes" id="UP000050546">
    <property type="component" value="Unassembled WGS sequence"/>
</dbReference>
<reference evidence="1 2" key="2">
    <citation type="journal article" date="2017" name="Plant Pathol.">
        <title>Pathogenicity and virulence gene content of Xanthomonas strains infecting Araceae, formerly known as Xanthomonas axonopodis pv. dieffenbachiae.</title>
        <authorList>
            <person name="Constantin E.C."/>
            <person name="Haegeman A."/>
            <person name="Van Vaerenbergh J."/>
            <person name="Baeyen S."/>
            <person name="Van Malderghem C."/>
            <person name="Maes M."/>
            <person name="Cottyn B."/>
        </authorList>
    </citation>
    <scope>NUCLEOTIDE SEQUENCE [LARGE SCALE GENOMIC DNA]</scope>
    <source>
        <strain evidence="1 2">LMG 25940</strain>
    </source>
</reference>
<organism evidence="1 2">
    <name type="scientific">Xanthomonas phaseoli pv. dieffenbachiae</name>
    <dbReference type="NCBI Taxonomy" id="92828"/>
    <lineage>
        <taxon>Bacteria</taxon>
        <taxon>Pseudomonadati</taxon>
        <taxon>Pseudomonadota</taxon>
        <taxon>Gammaproteobacteria</taxon>
        <taxon>Lysobacterales</taxon>
        <taxon>Lysobacteraceae</taxon>
        <taxon>Xanthomonas</taxon>
    </lineage>
</organism>
<evidence type="ECO:0000313" key="2">
    <source>
        <dbReference type="Proteomes" id="UP000050546"/>
    </source>
</evidence>
<comment type="caution">
    <text evidence="1">The sequence shown here is derived from an EMBL/GenBank/DDBJ whole genome shotgun (WGS) entry which is preliminary data.</text>
</comment>
<dbReference type="AlphaFoldDB" id="A0A1V9H913"/>
<proteinExistence type="predicted"/>
<dbReference type="EMBL" id="JPYI02000069">
    <property type="protein sequence ID" value="OQP79379.1"/>
    <property type="molecule type" value="Genomic_DNA"/>
</dbReference>
<accession>A0A1V9H913</accession>
<gene>
    <name evidence="1" type="ORF">IM53_010430</name>
</gene>